<dbReference type="EMBL" id="BAAAQN010000026">
    <property type="protein sequence ID" value="GAA2038150.1"/>
    <property type="molecule type" value="Genomic_DNA"/>
</dbReference>
<organism evidence="1 2">
    <name type="scientific">Catenulispora yoronensis</name>
    <dbReference type="NCBI Taxonomy" id="450799"/>
    <lineage>
        <taxon>Bacteria</taxon>
        <taxon>Bacillati</taxon>
        <taxon>Actinomycetota</taxon>
        <taxon>Actinomycetes</taxon>
        <taxon>Catenulisporales</taxon>
        <taxon>Catenulisporaceae</taxon>
        <taxon>Catenulispora</taxon>
    </lineage>
</organism>
<name>A0ABP5G0T9_9ACTN</name>
<gene>
    <name evidence="1" type="ORF">GCM10009839_44470</name>
</gene>
<dbReference type="RefSeq" id="WP_344667553.1">
    <property type="nucleotide sequence ID" value="NZ_BAAAQN010000026.1"/>
</dbReference>
<dbReference type="Proteomes" id="UP001500751">
    <property type="component" value="Unassembled WGS sequence"/>
</dbReference>
<reference evidence="2" key="1">
    <citation type="journal article" date="2019" name="Int. J. Syst. Evol. Microbiol.">
        <title>The Global Catalogue of Microorganisms (GCM) 10K type strain sequencing project: providing services to taxonomists for standard genome sequencing and annotation.</title>
        <authorList>
            <consortium name="The Broad Institute Genomics Platform"/>
            <consortium name="The Broad Institute Genome Sequencing Center for Infectious Disease"/>
            <person name="Wu L."/>
            <person name="Ma J."/>
        </authorList>
    </citation>
    <scope>NUCLEOTIDE SEQUENCE [LARGE SCALE GENOMIC DNA]</scope>
    <source>
        <strain evidence="2">JCM 16014</strain>
    </source>
</reference>
<comment type="caution">
    <text evidence="1">The sequence shown here is derived from an EMBL/GenBank/DDBJ whole genome shotgun (WGS) entry which is preliminary data.</text>
</comment>
<evidence type="ECO:0000313" key="1">
    <source>
        <dbReference type="EMBL" id="GAA2038150.1"/>
    </source>
</evidence>
<keyword evidence="2" id="KW-1185">Reference proteome</keyword>
<protein>
    <submittedName>
        <fullName evidence="1">Uncharacterized protein</fullName>
    </submittedName>
</protein>
<sequence>MVVAHAIAALIAAYIPVRLACTAIFYCREQGTPREHSRWERAADWITRHPNLFPHGRRFLTTPAALCLVTVTASGATRLFL</sequence>
<proteinExistence type="predicted"/>
<accession>A0ABP5G0T9</accession>
<evidence type="ECO:0000313" key="2">
    <source>
        <dbReference type="Proteomes" id="UP001500751"/>
    </source>
</evidence>